<keyword evidence="3" id="KW-1134">Transmembrane beta strand</keyword>
<keyword evidence="7" id="KW-0998">Cell outer membrane</keyword>
<keyword evidence="10" id="KW-1185">Reference proteome</keyword>
<evidence type="ECO:0000256" key="5">
    <source>
        <dbReference type="ARBA" id="ARBA00022729"/>
    </source>
</evidence>
<accession>A0ABT3PX68</accession>
<evidence type="ECO:0000256" key="7">
    <source>
        <dbReference type="ARBA" id="ARBA00023237"/>
    </source>
</evidence>
<dbReference type="Pfam" id="PF03349">
    <property type="entry name" value="Toluene_X"/>
    <property type="match status" value="1"/>
</dbReference>
<evidence type="ECO:0000256" key="1">
    <source>
        <dbReference type="ARBA" id="ARBA00004571"/>
    </source>
</evidence>
<evidence type="ECO:0000256" key="8">
    <source>
        <dbReference type="SAM" id="SignalP"/>
    </source>
</evidence>
<evidence type="ECO:0000313" key="9">
    <source>
        <dbReference type="EMBL" id="MCW9712448.1"/>
    </source>
</evidence>
<comment type="similarity">
    <text evidence="2">Belongs to the OmpP1/FadL family.</text>
</comment>
<keyword evidence="4" id="KW-0812">Transmembrane</keyword>
<dbReference type="EMBL" id="JAJNDC010000001">
    <property type="protein sequence ID" value="MCW9712448.1"/>
    <property type="molecule type" value="Genomic_DNA"/>
</dbReference>
<evidence type="ECO:0000256" key="4">
    <source>
        <dbReference type="ARBA" id="ARBA00022692"/>
    </source>
</evidence>
<proteinExistence type="inferred from homology"/>
<comment type="caution">
    <text evidence="9">The sequence shown here is derived from an EMBL/GenBank/DDBJ whole genome shotgun (WGS) entry which is preliminary data.</text>
</comment>
<evidence type="ECO:0000256" key="2">
    <source>
        <dbReference type="ARBA" id="ARBA00008163"/>
    </source>
</evidence>
<dbReference type="Proteomes" id="UP001207337">
    <property type="component" value="Unassembled WGS sequence"/>
</dbReference>
<organism evidence="9 10">
    <name type="scientific">Fodinibius salicampi</name>
    <dbReference type="NCBI Taxonomy" id="1920655"/>
    <lineage>
        <taxon>Bacteria</taxon>
        <taxon>Pseudomonadati</taxon>
        <taxon>Balneolota</taxon>
        <taxon>Balneolia</taxon>
        <taxon>Balneolales</taxon>
        <taxon>Balneolaceae</taxon>
        <taxon>Fodinibius</taxon>
    </lineage>
</organism>
<feature type="signal peptide" evidence="8">
    <location>
        <begin position="1"/>
        <end position="27"/>
    </location>
</feature>
<name>A0ABT3PX68_9BACT</name>
<keyword evidence="6" id="KW-0472">Membrane</keyword>
<evidence type="ECO:0000256" key="3">
    <source>
        <dbReference type="ARBA" id="ARBA00022452"/>
    </source>
</evidence>
<keyword evidence="5 8" id="KW-0732">Signal</keyword>
<reference evidence="9 10" key="1">
    <citation type="submission" date="2021-11" db="EMBL/GenBank/DDBJ databases">
        <title>Aliifidinibius sp. nov., a new bacterium isolated from saline soil.</title>
        <authorList>
            <person name="Galisteo C."/>
            <person name="De La Haba R."/>
            <person name="Sanchez-Porro C."/>
            <person name="Ventosa A."/>
        </authorList>
    </citation>
    <scope>NUCLEOTIDE SEQUENCE [LARGE SCALE GENOMIC DNA]</scope>
    <source>
        <strain evidence="9 10">KACC 190600</strain>
    </source>
</reference>
<dbReference type="Gene3D" id="2.40.160.60">
    <property type="entry name" value="Outer membrane protein transport protein (OMPP1/FadL/TodX)"/>
    <property type="match status" value="1"/>
</dbReference>
<dbReference type="PANTHER" id="PTHR35093:SF8">
    <property type="entry name" value="OUTER MEMBRANE PROTEIN NMB0088-RELATED"/>
    <property type="match status" value="1"/>
</dbReference>
<dbReference type="PANTHER" id="PTHR35093">
    <property type="entry name" value="OUTER MEMBRANE PROTEIN NMB0088-RELATED"/>
    <property type="match status" value="1"/>
</dbReference>
<comment type="subcellular location">
    <subcellularLocation>
        <location evidence="1">Cell outer membrane</location>
        <topology evidence="1">Multi-pass membrane protein</topology>
    </subcellularLocation>
</comment>
<evidence type="ECO:0000256" key="6">
    <source>
        <dbReference type="ARBA" id="ARBA00023136"/>
    </source>
</evidence>
<evidence type="ECO:0000313" key="10">
    <source>
        <dbReference type="Proteomes" id="UP001207337"/>
    </source>
</evidence>
<dbReference type="RefSeq" id="WP_265788410.1">
    <property type="nucleotide sequence ID" value="NZ_BAABRS010000001.1"/>
</dbReference>
<protein>
    <submittedName>
        <fullName evidence="9">Outer membrane protein transport protein</fullName>
    </submittedName>
</protein>
<dbReference type="InterPro" id="IPR005017">
    <property type="entry name" value="OMPP1/FadL/TodX"/>
</dbReference>
<sequence>MNIKGISKKWFLVLLGIFLSSPAIVGAQTTDDVLRYSLEYPSYDPVSIVIPGVSSYTGFGAYQDNPAVMALAPEGYLSFSLSSRFAEASGSYLGNTTEHSDNQTSVGDLGFVYKFPTTRGSLVFGGGYSQTSDYNRALGANGFNEASTITDYYNSSLVSDDIYFTAYDAFAIYDPSPGDDDYSNTTSAFRANGYEGIQQNLEMTERGQLGEYSAFLATEAAKNLFIGASVGISGGTYTYKRDFLESDRNNDYNNRSNNTDIDQILSYDTIDAKMQSFSARLGLMYRPAEAWNIGVSYEFPSRLEIEEEYNTVITTTFDNGDVEEHDAPGEFTYEIIRPPRLKAGVTYTGNEKITLTAAAESVFYTEAEYDEEGLSDYETQLNNEIQSVFKDVVNFRGGIEYKMNEQFTPRVGYGYYADPTRGFDSSRQFISGGFSTKISPNTSLDIGLQYGMWEDQNVIYSYESGNNVIDEVVHEDVGRLNVMAGIKLAL</sequence>
<dbReference type="SUPFAM" id="SSF56935">
    <property type="entry name" value="Porins"/>
    <property type="match status" value="1"/>
</dbReference>
<feature type="chain" id="PRO_5046035744" evidence="8">
    <location>
        <begin position="28"/>
        <end position="490"/>
    </location>
</feature>
<gene>
    <name evidence="9" type="ORF">LQ318_05965</name>
</gene>